<name>A0AA37UGJ5_9MICO</name>
<dbReference type="GO" id="GO:0003700">
    <property type="term" value="F:DNA-binding transcription factor activity"/>
    <property type="evidence" value="ECO:0007669"/>
    <property type="project" value="TreeGrafter"/>
</dbReference>
<dbReference type="AlphaFoldDB" id="A0AA37UGJ5"/>
<evidence type="ECO:0000256" key="3">
    <source>
        <dbReference type="ARBA" id="ARBA00023163"/>
    </source>
</evidence>
<proteinExistence type="predicted"/>
<dbReference type="PANTHER" id="PTHR30146">
    <property type="entry name" value="LACI-RELATED TRANSCRIPTIONAL REPRESSOR"/>
    <property type="match status" value="1"/>
</dbReference>
<protein>
    <submittedName>
        <fullName evidence="5">LacI family transcriptional regulator</fullName>
    </submittedName>
</protein>
<dbReference type="InterPro" id="IPR046335">
    <property type="entry name" value="LacI/GalR-like_sensor"/>
</dbReference>
<dbReference type="Gene3D" id="3.40.50.2300">
    <property type="match status" value="2"/>
</dbReference>
<dbReference type="PANTHER" id="PTHR30146:SF155">
    <property type="entry name" value="ALANINE RACEMASE"/>
    <property type="match status" value="1"/>
</dbReference>
<evidence type="ECO:0000256" key="2">
    <source>
        <dbReference type="ARBA" id="ARBA00023125"/>
    </source>
</evidence>
<evidence type="ECO:0000313" key="5">
    <source>
        <dbReference type="EMBL" id="GMA28960.1"/>
    </source>
</evidence>
<dbReference type="RefSeq" id="WP_284232619.1">
    <property type="nucleotide sequence ID" value="NZ_BSUL01000001.1"/>
</dbReference>
<dbReference type="GO" id="GO:0000976">
    <property type="term" value="F:transcription cis-regulatory region binding"/>
    <property type="evidence" value="ECO:0007669"/>
    <property type="project" value="TreeGrafter"/>
</dbReference>
<reference evidence="5 6" key="1">
    <citation type="journal article" date="2014" name="Int. J. Syst. Evol. Microbiol.">
        <title>Complete genome sequence of Corynebacterium casei LMG S-19264T (=DSM 44701T), isolated from a smear-ripened cheese.</title>
        <authorList>
            <consortium name="US DOE Joint Genome Institute (JGI-PGF)"/>
            <person name="Walter F."/>
            <person name="Albersmeier A."/>
            <person name="Kalinowski J."/>
            <person name="Ruckert C."/>
        </authorList>
    </citation>
    <scope>NUCLEOTIDE SEQUENCE [LARGE SCALE GENOMIC DNA]</scope>
    <source>
        <strain evidence="5 6">NBRC 112289</strain>
    </source>
</reference>
<dbReference type="CDD" id="cd06267">
    <property type="entry name" value="PBP1_LacI_sugar_binding-like"/>
    <property type="match status" value="1"/>
</dbReference>
<dbReference type="Proteomes" id="UP001157160">
    <property type="component" value="Unassembled WGS sequence"/>
</dbReference>
<evidence type="ECO:0000313" key="6">
    <source>
        <dbReference type="Proteomes" id="UP001157160"/>
    </source>
</evidence>
<organism evidence="5 6">
    <name type="scientific">Arenivirga flava</name>
    <dbReference type="NCBI Taxonomy" id="1930060"/>
    <lineage>
        <taxon>Bacteria</taxon>
        <taxon>Bacillati</taxon>
        <taxon>Actinomycetota</taxon>
        <taxon>Actinomycetes</taxon>
        <taxon>Micrococcales</taxon>
        <taxon>Microbacteriaceae</taxon>
        <taxon>Arenivirga</taxon>
    </lineage>
</organism>
<gene>
    <name evidence="5" type="primary">lacI_3</name>
    <name evidence="5" type="ORF">GCM10025874_22130</name>
</gene>
<keyword evidence="6" id="KW-1185">Reference proteome</keyword>
<dbReference type="SUPFAM" id="SSF53822">
    <property type="entry name" value="Periplasmic binding protein-like I"/>
    <property type="match status" value="1"/>
</dbReference>
<comment type="caution">
    <text evidence="5">The sequence shown here is derived from an EMBL/GenBank/DDBJ whole genome shotgun (WGS) entry which is preliminary data.</text>
</comment>
<dbReference type="EMBL" id="BSUL01000001">
    <property type="protein sequence ID" value="GMA28960.1"/>
    <property type="molecule type" value="Genomic_DNA"/>
</dbReference>
<sequence>MPSPAAPTAEQRSFGMVLRRAPGHRGLDPFYTELLGGVERVLDRAGAHVLVHIVPSLAEELATLQRWSEHRAVEGVVLSDLVEEDARIPRCAELGLPSVLIGGGARAGHTVIAVDNGASMRDAVGFLVDLGHRRIGRVAGPATLLHTRSRSAAFDHAAAELGILASTVSGDYGAVSGAERTRALLDEHPDITAIVYDNDVMAVAALEAARAAGRSVPGDLSILAWDDSPSCQLAEPALSVVARDIRELGALVASALLEGGDGAVRSARPATVIRRASTRPPRSA</sequence>
<keyword evidence="2" id="KW-0238">DNA-binding</keyword>
<dbReference type="Pfam" id="PF13377">
    <property type="entry name" value="Peripla_BP_3"/>
    <property type="match status" value="1"/>
</dbReference>
<keyword evidence="3" id="KW-0804">Transcription</keyword>
<feature type="domain" description="Transcriptional regulator LacI/GalR-like sensor" evidence="4">
    <location>
        <begin position="125"/>
        <end position="278"/>
    </location>
</feature>
<evidence type="ECO:0000259" key="4">
    <source>
        <dbReference type="Pfam" id="PF13377"/>
    </source>
</evidence>
<keyword evidence="1" id="KW-0805">Transcription regulation</keyword>
<dbReference type="InterPro" id="IPR028082">
    <property type="entry name" value="Peripla_BP_I"/>
</dbReference>
<accession>A0AA37UGJ5</accession>
<evidence type="ECO:0000256" key="1">
    <source>
        <dbReference type="ARBA" id="ARBA00023015"/>
    </source>
</evidence>